<keyword evidence="1" id="KW-1133">Transmembrane helix</keyword>
<keyword evidence="3" id="KW-1185">Reference proteome</keyword>
<evidence type="ECO:0000313" key="4">
    <source>
        <dbReference type="RefSeq" id="XP_026301326.1"/>
    </source>
</evidence>
<feature type="transmembrane region" description="Helical" evidence="1">
    <location>
        <begin position="236"/>
        <end position="260"/>
    </location>
</feature>
<dbReference type="GeneID" id="113219273"/>
<accession>A0A8B8HBD1</accession>
<evidence type="ECO:0000313" key="2">
    <source>
        <dbReference type="EnsemblMetazoa" id="XP_026301326"/>
    </source>
</evidence>
<dbReference type="EnsemblMetazoa" id="XM_026445541">
    <property type="protein sequence ID" value="XP_026301326"/>
    <property type="gene ID" value="LOC113219273"/>
</dbReference>
<keyword evidence="1" id="KW-0472">Membrane</keyword>
<dbReference type="RefSeq" id="XP_026301326.1">
    <property type="nucleotide sequence ID" value="XM_026445541.1"/>
</dbReference>
<evidence type="ECO:0000256" key="1">
    <source>
        <dbReference type="SAM" id="Phobius"/>
    </source>
</evidence>
<dbReference type="Proteomes" id="UP000005203">
    <property type="component" value="Linkage group LG15"/>
</dbReference>
<reference evidence="4" key="2">
    <citation type="submission" date="2025-04" db="UniProtKB">
        <authorList>
            <consortium name="RefSeq"/>
        </authorList>
    </citation>
    <scope>IDENTIFICATION</scope>
    <source>
        <strain evidence="4">DH4</strain>
        <tissue evidence="4">Whole body</tissue>
    </source>
</reference>
<organism evidence="2">
    <name type="scientific">Apis mellifera</name>
    <name type="common">Honeybee</name>
    <dbReference type="NCBI Taxonomy" id="7460"/>
    <lineage>
        <taxon>Eukaryota</taxon>
        <taxon>Metazoa</taxon>
        <taxon>Ecdysozoa</taxon>
        <taxon>Arthropoda</taxon>
        <taxon>Hexapoda</taxon>
        <taxon>Insecta</taxon>
        <taxon>Pterygota</taxon>
        <taxon>Neoptera</taxon>
        <taxon>Endopterygota</taxon>
        <taxon>Hymenoptera</taxon>
        <taxon>Apocrita</taxon>
        <taxon>Aculeata</taxon>
        <taxon>Apoidea</taxon>
        <taxon>Anthophila</taxon>
        <taxon>Apidae</taxon>
        <taxon>Apis</taxon>
    </lineage>
</organism>
<protein>
    <submittedName>
        <fullName evidence="4">Uncharacterized protein LOC113219273</fullName>
    </submittedName>
</protein>
<proteinExistence type="predicted"/>
<keyword evidence="1" id="KW-0812">Transmembrane</keyword>
<name>A0A7M7MV58_APIME</name>
<evidence type="ECO:0000313" key="3">
    <source>
        <dbReference type="Proteomes" id="UP000005203"/>
    </source>
</evidence>
<dbReference type="OrthoDB" id="7614296at2759"/>
<sequence length="275" mass="33259">MLEYMNQSNDSFLSCDKLKTISIFLKKGRTTQSRVMDFILTILGCIILKIDNQIYLYEFKDIFNDRTLKNIKNDLENLLHFKTKFFNFLIMELLLETIKKENNYFNKRIKFNRIMKISNKQCNKEIFQKKVKDVIKFLIFRKIEKFSYLHDDNSALDYYKEKIDVILSNEIRLRDNIINKNIKEKNEENTINFIYHERKNESMNNVNNSKKSDSKIESNFYKTSSYTCFDYFCSKIYWLLCYAWLGIFIYYCCISFFPIFPTLLNIIHKLINNNS</sequence>
<dbReference type="KEGG" id="ame:113219273"/>
<dbReference type="AlphaFoldDB" id="A0A7M7MV58"/>
<gene>
    <name evidence="4" type="primary">LOC113219273</name>
</gene>
<accession>A0A7M7MV58</accession>
<reference evidence="2" key="1">
    <citation type="submission" date="2021-01" db="UniProtKB">
        <authorList>
            <consortium name="EnsemblMetazoa"/>
        </authorList>
    </citation>
    <scope>IDENTIFICATION</scope>
    <source>
        <strain evidence="2">DH4</strain>
    </source>
</reference>